<comment type="caution">
    <text evidence="9">The sequence shown here is derived from an EMBL/GenBank/DDBJ whole genome shotgun (WGS) entry which is preliminary data.</text>
</comment>
<dbReference type="PANTHER" id="PTHR13748">
    <property type="entry name" value="COBW-RELATED"/>
    <property type="match status" value="1"/>
</dbReference>
<dbReference type="SUPFAM" id="SSF52540">
    <property type="entry name" value="P-loop containing nucleoside triphosphate hydrolases"/>
    <property type="match status" value="1"/>
</dbReference>
<keyword evidence="3" id="KW-0143">Chaperone</keyword>
<evidence type="ECO:0000256" key="3">
    <source>
        <dbReference type="ARBA" id="ARBA00023186"/>
    </source>
</evidence>
<proteinExistence type="inferred from homology"/>
<gene>
    <name evidence="9" type="ORF">H0484_11310</name>
</gene>
<accession>A0ABS8CE71</accession>
<dbReference type="PANTHER" id="PTHR13748:SF62">
    <property type="entry name" value="COBW DOMAIN-CONTAINING PROTEIN"/>
    <property type="match status" value="1"/>
</dbReference>
<dbReference type="CDD" id="cd03112">
    <property type="entry name" value="CobW-like"/>
    <property type="match status" value="1"/>
</dbReference>
<dbReference type="EMBL" id="JACDXW010000005">
    <property type="protein sequence ID" value="MCB5364335.1"/>
    <property type="molecule type" value="Genomic_DNA"/>
</dbReference>
<evidence type="ECO:0000256" key="5">
    <source>
        <dbReference type="ARBA" id="ARBA00045658"/>
    </source>
</evidence>
<evidence type="ECO:0000259" key="8">
    <source>
        <dbReference type="SMART" id="SM00833"/>
    </source>
</evidence>
<dbReference type="InterPro" id="IPR003495">
    <property type="entry name" value="CobW/HypB/UreG_nucleotide-bd"/>
</dbReference>
<dbReference type="Gene3D" id="3.40.50.300">
    <property type="entry name" value="P-loop containing nucleotide triphosphate hydrolases"/>
    <property type="match status" value="1"/>
</dbReference>
<protein>
    <submittedName>
        <fullName evidence="9">GTP-binding protein</fullName>
    </submittedName>
</protein>
<comment type="similarity">
    <text evidence="4">Belongs to the SIMIBI class G3E GTPase family. ZNG1 subfamily.</text>
</comment>
<dbReference type="Gene3D" id="3.30.1220.10">
    <property type="entry name" value="CobW-like, C-terminal domain"/>
    <property type="match status" value="1"/>
</dbReference>
<dbReference type="Pfam" id="PF07683">
    <property type="entry name" value="CobW_C"/>
    <property type="match status" value="1"/>
</dbReference>
<keyword evidence="1" id="KW-0547">Nucleotide-binding</keyword>
<dbReference type="RefSeq" id="WP_226954750.1">
    <property type="nucleotide sequence ID" value="NZ_JACDXW010000005.1"/>
</dbReference>
<dbReference type="Pfam" id="PF02492">
    <property type="entry name" value="cobW"/>
    <property type="match status" value="1"/>
</dbReference>
<evidence type="ECO:0000313" key="10">
    <source>
        <dbReference type="Proteomes" id="UP000776983"/>
    </source>
</evidence>
<keyword evidence="10" id="KW-1185">Reference proteome</keyword>
<feature type="region of interest" description="Disordered" evidence="7">
    <location>
        <begin position="219"/>
        <end position="242"/>
    </location>
</feature>
<dbReference type="InterPro" id="IPR027417">
    <property type="entry name" value="P-loop_NTPase"/>
</dbReference>
<dbReference type="InterPro" id="IPR051316">
    <property type="entry name" value="Zinc-reg_GTPase_activator"/>
</dbReference>
<keyword evidence="2" id="KW-0378">Hydrolase</keyword>
<name>A0ABS8CE71_9BURK</name>
<comment type="catalytic activity">
    <reaction evidence="6">
        <text>GTP + H2O = GDP + phosphate + H(+)</text>
        <dbReference type="Rhea" id="RHEA:19669"/>
        <dbReference type="ChEBI" id="CHEBI:15377"/>
        <dbReference type="ChEBI" id="CHEBI:15378"/>
        <dbReference type="ChEBI" id="CHEBI:37565"/>
        <dbReference type="ChEBI" id="CHEBI:43474"/>
        <dbReference type="ChEBI" id="CHEBI:58189"/>
    </reaction>
    <physiologicalReaction direction="left-to-right" evidence="6">
        <dbReference type="Rhea" id="RHEA:19670"/>
    </physiologicalReaction>
</comment>
<reference evidence="9 10" key="1">
    <citation type="submission" date="2020-07" db="EMBL/GenBank/DDBJ databases">
        <title>Pusillimonas sp. nov., isolated from poultry manure in Taiwan.</title>
        <authorList>
            <person name="Lin S.-Y."/>
            <person name="Tang Y.-S."/>
            <person name="Young C.-C."/>
        </authorList>
    </citation>
    <scope>NUCLEOTIDE SEQUENCE [LARGE SCALE GENOMIC DNA]</scope>
    <source>
        <strain evidence="9 10">CC-YST705</strain>
    </source>
</reference>
<evidence type="ECO:0000256" key="4">
    <source>
        <dbReference type="ARBA" id="ARBA00034320"/>
    </source>
</evidence>
<evidence type="ECO:0000313" key="9">
    <source>
        <dbReference type="EMBL" id="MCB5364335.1"/>
    </source>
</evidence>
<dbReference type="Proteomes" id="UP000776983">
    <property type="component" value="Unassembled WGS sequence"/>
</dbReference>
<dbReference type="SUPFAM" id="SSF90002">
    <property type="entry name" value="Hypothetical protein YjiA, C-terminal domain"/>
    <property type="match status" value="1"/>
</dbReference>
<dbReference type="InterPro" id="IPR036627">
    <property type="entry name" value="CobW-likC_sf"/>
</dbReference>
<evidence type="ECO:0000256" key="2">
    <source>
        <dbReference type="ARBA" id="ARBA00022801"/>
    </source>
</evidence>
<dbReference type="InterPro" id="IPR011629">
    <property type="entry name" value="CobW-like_C"/>
</dbReference>
<feature type="domain" description="CobW C-terminal" evidence="8">
    <location>
        <begin position="263"/>
        <end position="357"/>
    </location>
</feature>
<comment type="function">
    <text evidence="5">Zinc chaperone that directly transfers zinc cofactor to target proteins, thereby activating them. Zinc is transferred from the CXCC motif in the GTPase domain to the zinc binding site in target proteins in a process requiring GTP hydrolysis.</text>
</comment>
<organism evidence="9 10">
    <name type="scientific">Mesopusillimonas faecipullorum</name>
    <dbReference type="NCBI Taxonomy" id="2755040"/>
    <lineage>
        <taxon>Bacteria</taxon>
        <taxon>Pseudomonadati</taxon>
        <taxon>Pseudomonadota</taxon>
        <taxon>Betaproteobacteria</taxon>
        <taxon>Burkholderiales</taxon>
        <taxon>Alcaligenaceae</taxon>
        <taxon>Mesopusillimonas</taxon>
    </lineage>
</organism>
<evidence type="ECO:0000256" key="6">
    <source>
        <dbReference type="ARBA" id="ARBA00049117"/>
    </source>
</evidence>
<sequence length="359" mass="40315">MVPVTILTGFLGAGKTTLLKRILSENHGQKIAVIENEFGPESIDNELLVQDSDEQIVELSNGCVCCTIRGDLLRALEELRIKRDKGDIKFDRVIIETTGMANPGPVCQTFFMDDNIARYYRLDAVITVVDAKHGMETLDKQEEAQKQVGFADVILVSKKDLVNDADYQALRSRLIQINPRASITPVHFGEADIAKLLDISGFNLNTILDIDPEFLADQHPDAAHDHDHHGHDHGHHHDHEGECSPGCGHDHHDHHHAHHNDDIGAFVFRSNKPFDPERLESFLGGVVQIYGEDLMRYKGILYVKGSNRRLLFQGVHMMMGAEPGKPWLTHEKPNTKLVFIGRKLPQEIFTQGLEQCLVT</sequence>
<evidence type="ECO:0000256" key="1">
    <source>
        <dbReference type="ARBA" id="ARBA00022741"/>
    </source>
</evidence>
<evidence type="ECO:0000256" key="7">
    <source>
        <dbReference type="SAM" id="MobiDB-lite"/>
    </source>
</evidence>
<dbReference type="SMART" id="SM00833">
    <property type="entry name" value="CobW_C"/>
    <property type="match status" value="1"/>
</dbReference>